<protein>
    <submittedName>
        <fullName evidence="2">Uncharacterized protein</fullName>
    </submittedName>
</protein>
<dbReference type="EMBL" id="RRYP01010670">
    <property type="protein sequence ID" value="TNV78240.1"/>
    <property type="molecule type" value="Genomic_DNA"/>
</dbReference>
<proteinExistence type="predicted"/>
<dbReference type="AlphaFoldDB" id="A0A8J8NPK1"/>
<keyword evidence="3" id="KW-1185">Reference proteome</keyword>
<feature type="transmembrane region" description="Helical" evidence="1">
    <location>
        <begin position="49"/>
        <end position="71"/>
    </location>
</feature>
<name>A0A8J8NPK1_HALGN</name>
<organism evidence="2 3">
    <name type="scientific">Halteria grandinella</name>
    <dbReference type="NCBI Taxonomy" id="5974"/>
    <lineage>
        <taxon>Eukaryota</taxon>
        <taxon>Sar</taxon>
        <taxon>Alveolata</taxon>
        <taxon>Ciliophora</taxon>
        <taxon>Intramacronucleata</taxon>
        <taxon>Spirotrichea</taxon>
        <taxon>Stichotrichia</taxon>
        <taxon>Sporadotrichida</taxon>
        <taxon>Halteriidae</taxon>
        <taxon>Halteria</taxon>
    </lineage>
</organism>
<evidence type="ECO:0000313" key="2">
    <source>
        <dbReference type="EMBL" id="TNV78240.1"/>
    </source>
</evidence>
<evidence type="ECO:0000313" key="3">
    <source>
        <dbReference type="Proteomes" id="UP000785679"/>
    </source>
</evidence>
<evidence type="ECO:0000256" key="1">
    <source>
        <dbReference type="SAM" id="Phobius"/>
    </source>
</evidence>
<reference evidence="2" key="1">
    <citation type="submission" date="2019-06" db="EMBL/GenBank/DDBJ databases">
        <authorList>
            <person name="Zheng W."/>
        </authorList>
    </citation>
    <scope>NUCLEOTIDE SEQUENCE</scope>
    <source>
        <strain evidence="2">QDHG01</strain>
    </source>
</reference>
<comment type="caution">
    <text evidence="2">The sequence shown here is derived from an EMBL/GenBank/DDBJ whole genome shotgun (WGS) entry which is preliminary data.</text>
</comment>
<keyword evidence="1" id="KW-0472">Membrane</keyword>
<dbReference type="Proteomes" id="UP000785679">
    <property type="component" value="Unassembled WGS sequence"/>
</dbReference>
<keyword evidence="1" id="KW-1133">Transmembrane helix</keyword>
<gene>
    <name evidence="2" type="ORF">FGO68_gene5725</name>
</gene>
<sequence>MNPLFVYIGMTVLNTFIAHNVKFTINEKPYVIIQWMNDYMFNSWIGNEYVSSTLVGLTILGIWFVVAYFLYQKKIFIKL</sequence>
<accession>A0A8J8NPK1</accession>
<keyword evidence="1" id="KW-0812">Transmembrane</keyword>